<dbReference type="Gene3D" id="3.30.1460.50">
    <property type="match status" value="1"/>
</dbReference>
<dbReference type="GO" id="GO:0032446">
    <property type="term" value="P:protein modification by small protein conjugation"/>
    <property type="evidence" value="ECO:0007669"/>
    <property type="project" value="TreeGrafter"/>
</dbReference>
<dbReference type="OrthoDB" id="5949865at2759"/>
<dbReference type="InterPro" id="IPR007135">
    <property type="entry name" value="Atg3/Atg10"/>
</dbReference>
<dbReference type="HOGENOM" id="CLU_096164_0_0_1"/>
<sequence>MNILTNQEFNAAIGQFKGVLLDNLQSMIKFKVVAIDVKHVNDENYLFACITFGNNARLEFTISYDNFYQVPIFCFRIYIDERLNFDIVEIGENLRESSKLILNKVVEISITDHHLLNQPWFQIHPCETLDTLHTHVSSQKEFTSEQNYKDYDSSIAYLSCWFGLYALPAIFPQFSIRPIMYS</sequence>
<keyword evidence="5" id="KW-0653">Protein transport</keyword>
<dbReference type="RefSeq" id="XP_003867523.1">
    <property type="nucleotide sequence ID" value="XM_003867475.1"/>
</dbReference>
<keyword evidence="9" id="KW-1185">Reference proteome</keyword>
<evidence type="ECO:0000256" key="7">
    <source>
        <dbReference type="ARBA" id="ARBA00029833"/>
    </source>
</evidence>
<evidence type="ECO:0000256" key="3">
    <source>
        <dbReference type="ARBA" id="ARBA00022679"/>
    </source>
</evidence>
<proteinExistence type="inferred from homology"/>
<keyword evidence="5" id="KW-0813">Transport</keyword>
<evidence type="ECO:0000256" key="4">
    <source>
        <dbReference type="ARBA" id="ARBA00022786"/>
    </source>
</evidence>
<organism evidence="8 9">
    <name type="scientific">Candida orthopsilosis (strain 90-125)</name>
    <name type="common">Yeast</name>
    <dbReference type="NCBI Taxonomy" id="1136231"/>
    <lineage>
        <taxon>Eukaryota</taxon>
        <taxon>Fungi</taxon>
        <taxon>Dikarya</taxon>
        <taxon>Ascomycota</taxon>
        <taxon>Saccharomycotina</taxon>
        <taxon>Pichiomycetes</taxon>
        <taxon>Debaryomycetaceae</taxon>
        <taxon>Candida/Lodderomyces clade</taxon>
        <taxon>Candida</taxon>
    </lineage>
</organism>
<dbReference type="GO" id="GO:0005829">
    <property type="term" value="C:cytosol"/>
    <property type="evidence" value="ECO:0007669"/>
    <property type="project" value="TreeGrafter"/>
</dbReference>
<evidence type="ECO:0000313" key="9">
    <source>
        <dbReference type="Proteomes" id="UP000005018"/>
    </source>
</evidence>
<dbReference type="KEGG" id="cot:CORT_0B03780"/>
<accession>H8X146</accession>
<keyword evidence="4" id="KW-0833">Ubl conjugation pathway</keyword>
<keyword evidence="3" id="KW-0808">Transferase</keyword>
<dbReference type="GO" id="GO:0061651">
    <property type="term" value="F:Atg12 conjugating enzyme activity"/>
    <property type="evidence" value="ECO:0007669"/>
    <property type="project" value="TreeGrafter"/>
</dbReference>
<comment type="similarity">
    <text evidence="1">Belongs to the ATG10 family.</text>
</comment>
<dbReference type="GeneID" id="14538528"/>
<evidence type="ECO:0000256" key="5">
    <source>
        <dbReference type="ARBA" id="ARBA00022927"/>
    </source>
</evidence>
<dbReference type="AlphaFoldDB" id="H8X146"/>
<evidence type="ECO:0000256" key="6">
    <source>
        <dbReference type="ARBA" id="ARBA00023006"/>
    </source>
</evidence>
<evidence type="ECO:0000313" key="8">
    <source>
        <dbReference type="EMBL" id="CCG22086.1"/>
    </source>
</evidence>
<dbReference type="Pfam" id="PF03987">
    <property type="entry name" value="Autophagy_act_C"/>
    <property type="match status" value="1"/>
</dbReference>
<dbReference type="PANTHER" id="PTHR14957:SF1">
    <property type="entry name" value="UBIQUITIN-LIKE-CONJUGATING ENZYME ATG10"/>
    <property type="match status" value="1"/>
</dbReference>
<protein>
    <recommendedName>
        <fullName evidence="2">Ubiquitin-like-conjugating enzyme ATG10</fullName>
    </recommendedName>
    <alternativeName>
        <fullName evidence="7">Autophagy-related protein 10</fullName>
    </alternativeName>
</protein>
<gene>
    <name evidence="8" type="ORF">CORT_0B03780</name>
</gene>
<dbReference type="GO" id="GO:0015031">
    <property type="term" value="P:protein transport"/>
    <property type="evidence" value="ECO:0007669"/>
    <property type="project" value="UniProtKB-KW"/>
</dbReference>
<dbReference type="GO" id="GO:0000045">
    <property type="term" value="P:autophagosome assembly"/>
    <property type="evidence" value="ECO:0007669"/>
    <property type="project" value="TreeGrafter"/>
</dbReference>
<dbReference type="PANTHER" id="PTHR14957">
    <property type="entry name" value="UBIQUITIN-LIKE-CONJUGATING ENZYME ATG10"/>
    <property type="match status" value="1"/>
</dbReference>
<keyword evidence="6" id="KW-0072">Autophagy</keyword>
<dbReference type="GO" id="GO:0000422">
    <property type="term" value="P:autophagy of mitochondrion"/>
    <property type="evidence" value="ECO:0007669"/>
    <property type="project" value="TreeGrafter"/>
</dbReference>
<dbReference type="EMBL" id="HE681720">
    <property type="protein sequence ID" value="CCG22086.1"/>
    <property type="molecule type" value="Genomic_DNA"/>
</dbReference>
<reference evidence="8 9" key="1">
    <citation type="journal article" date="2012" name="PLoS ONE">
        <title>Sequence and analysis of the genome of the pathogenic yeast Candida orthopsilosis.</title>
        <authorList>
            <person name="Riccombeni A."/>
            <person name="Vidanes G."/>
            <person name="Proux-Wera E."/>
            <person name="Wolfe K.H."/>
            <person name="Butler G."/>
        </authorList>
    </citation>
    <scope>NUCLEOTIDE SEQUENCE [LARGE SCALE GENOMIC DNA]</scope>
    <source>
        <strain evidence="8 9">Co 90-125</strain>
    </source>
</reference>
<evidence type="ECO:0000256" key="1">
    <source>
        <dbReference type="ARBA" id="ARBA00005696"/>
    </source>
</evidence>
<dbReference type="Proteomes" id="UP000005018">
    <property type="component" value="Chromosome 2"/>
</dbReference>
<evidence type="ECO:0000256" key="2">
    <source>
        <dbReference type="ARBA" id="ARBA00021099"/>
    </source>
</evidence>
<name>H8X146_CANO9</name>